<protein>
    <submittedName>
        <fullName evidence="2">Helix-turn-helix domain-containing protein</fullName>
    </submittedName>
</protein>
<evidence type="ECO:0000313" key="2">
    <source>
        <dbReference type="EMBL" id="MBJ3778271.1"/>
    </source>
</evidence>
<dbReference type="EMBL" id="JAEKJA010000026">
    <property type="protein sequence ID" value="MBJ3778271.1"/>
    <property type="molecule type" value="Genomic_DNA"/>
</dbReference>
<comment type="caution">
    <text evidence="2">The sequence shown here is derived from an EMBL/GenBank/DDBJ whole genome shotgun (WGS) entry which is preliminary data.</text>
</comment>
<dbReference type="InterPro" id="IPR055247">
    <property type="entry name" value="InsJ-like_HTH"/>
</dbReference>
<organism evidence="2 3">
    <name type="scientific">Acuticoccus mangrovi</name>
    <dbReference type="NCBI Taxonomy" id="2796142"/>
    <lineage>
        <taxon>Bacteria</taxon>
        <taxon>Pseudomonadati</taxon>
        <taxon>Pseudomonadota</taxon>
        <taxon>Alphaproteobacteria</taxon>
        <taxon>Hyphomicrobiales</taxon>
        <taxon>Amorphaceae</taxon>
        <taxon>Acuticoccus</taxon>
    </lineage>
</organism>
<reference evidence="2" key="1">
    <citation type="submission" date="2020-12" db="EMBL/GenBank/DDBJ databases">
        <title>Bacterial taxonomy.</title>
        <authorList>
            <person name="Pan X."/>
        </authorList>
    </citation>
    <scope>NUCLEOTIDE SEQUENCE</scope>
    <source>
        <strain evidence="2">B2012</strain>
    </source>
</reference>
<feature type="domain" description="Insertion element IS150 protein InsJ-like helix-turn-helix" evidence="1">
    <location>
        <begin position="11"/>
        <end position="47"/>
    </location>
</feature>
<keyword evidence="3" id="KW-1185">Reference proteome</keyword>
<accession>A0A934MJG3</accession>
<proteinExistence type="predicted"/>
<dbReference type="SUPFAM" id="SSF48295">
    <property type="entry name" value="TrpR-like"/>
    <property type="match status" value="1"/>
</dbReference>
<evidence type="ECO:0000259" key="1">
    <source>
        <dbReference type="Pfam" id="PF13518"/>
    </source>
</evidence>
<dbReference type="AlphaFoldDB" id="A0A934MJG3"/>
<evidence type="ECO:0000313" key="3">
    <source>
        <dbReference type="Proteomes" id="UP000609531"/>
    </source>
</evidence>
<dbReference type="InterPro" id="IPR010921">
    <property type="entry name" value="Trp_repressor/repl_initiator"/>
</dbReference>
<gene>
    <name evidence="2" type="ORF">JCR33_21405</name>
</gene>
<name>A0A934MJG3_9HYPH</name>
<sequence>MRTYERTGDAGLTCRRCGISRPTLRKWWHRYRANGIAGLEDRSRRPHRSPGRKCSMRRSSAFSTCDGNAGSASNGYATNGYALTDCGSLSTRSTRCSAGSI</sequence>
<dbReference type="GO" id="GO:0043565">
    <property type="term" value="F:sequence-specific DNA binding"/>
    <property type="evidence" value="ECO:0007669"/>
    <property type="project" value="InterPro"/>
</dbReference>
<dbReference type="Proteomes" id="UP000609531">
    <property type="component" value="Unassembled WGS sequence"/>
</dbReference>
<dbReference type="Pfam" id="PF13518">
    <property type="entry name" value="HTH_28"/>
    <property type="match status" value="1"/>
</dbReference>